<proteinExistence type="predicted"/>
<evidence type="ECO:0000313" key="1">
    <source>
        <dbReference type="EMBL" id="MEP7728926.1"/>
    </source>
</evidence>
<protein>
    <submittedName>
        <fullName evidence="1">Uncharacterized protein</fullName>
    </submittedName>
</protein>
<organism evidence="1 2">
    <name type="scientific">Marinomonas primoryensis</name>
    <dbReference type="NCBI Taxonomy" id="178399"/>
    <lineage>
        <taxon>Bacteria</taxon>
        <taxon>Pseudomonadati</taxon>
        <taxon>Pseudomonadota</taxon>
        <taxon>Gammaproteobacteria</taxon>
        <taxon>Oceanospirillales</taxon>
        <taxon>Oceanospirillaceae</taxon>
        <taxon>Marinomonas</taxon>
    </lineage>
</organism>
<sequence length="123" mass="14122">MTNAVFSHDFEFSDVDIENLKIIHTNNNERHMVPCIEIYTSKLIKDVEVIGHIKSESYYPHHLELQIGNGSDGGWPLCGPLKKSLGYQAVHQWRSQNDREVWLNDIAEAEKSHAAMLERLKHG</sequence>
<reference evidence="1 2" key="1">
    <citation type="submission" date="2024-05" db="EMBL/GenBank/DDBJ databases">
        <authorList>
            <person name="Busch G.E."/>
            <person name="Sharma I."/>
        </authorList>
    </citation>
    <scope>NUCLEOTIDE SEQUENCE [LARGE SCALE GENOMIC DNA]</scope>
    <source>
        <strain evidence="1 2">23GB23</strain>
    </source>
</reference>
<evidence type="ECO:0000313" key="2">
    <source>
        <dbReference type="Proteomes" id="UP001471651"/>
    </source>
</evidence>
<comment type="caution">
    <text evidence="1">The sequence shown here is derived from an EMBL/GenBank/DDBJ whole genome shotgun (WGS) entry which is preliminary data.</text>
</comment>
<gene>
    <name evidence="1" type="ORF">ABKW32_05660</name>
</gene>
<dbReference type="Proteomes" id="UP001471651">
    <property type="component" value="Unassembled WGS sequence"/>
</dbReference>
<keyword evidence="2" id="KW-1185">Reference proteome</keyword>
<dbReference type="RefSeq" id="WP_348576407.1">
    <property type="nucleotide sequence ID" value="NZ_JBDYKN010000004.1"/>
</dbReference>
<dbReference type="EMBL" id="JBDYKN010000004">
    <property type="protein sequence ID" value="MEP7728926.1"/>
    <property type="molecule type" value="Genomic_DNA"/>
</dbReference>
<accession>A0ABV0KXN1</accession>
<name>A0ABV0KXN1_9GAMM</name>